<comment type="caution">
    <text evidence="2">The sequence shown here is derived from an EMBL/GenBank/DDBJ whole genome shotgun (WGS) entry which is preliminary data.</text>
</comment>
<gene>
    <name evidence="2" type="ORF">O6P43_003878</name>
</gene>
<keyword evidence="2" id="KW-0808">Transferase</keyword>
<name>A0AAD7Q2M2_QUISA</name>
<dbReference type="PANTHER" id="PTHR36361">
    <property type="entry name" value="PROTEIN APEM9"/>
    <property type="match status" value="1"/>
</dbReference>
<dbReference type="Proteomes" id="UP001163823">
    <property type="component" value="Chromosome 3"/>
</dbReference>
<keyword evidence="1" id="KW-1133">Transmembrane helix</keyword>
<proteinExistence type="predicted"/>
<dbReference type="GO" id="GO:0016301">
    <property type="term" value="F:kinase activity"/>
    <property type="evidence" value="ECO:0007669"/>
    <property type="project" value="UniProtKB-KW"/>
</dbReference>
<sequence>MQRAIEKEMGAFNQLDTASAIWEEIELSESYLVCSMFEEAASLASSLLKRLLNNDGESKIEEDSLMYDMLESTGMVMVQSLKELGRTSKILNQLRLYFVSVTAIPAQVLVIGACLQIAEGSTVGVPEFLEEFLGGWSLMNEQYYTVVPQADLDSENKCGAHITLGVDKYLEVVEIYAISLLARILNDIDLAISWVEKASLPEEKRQGLLRRLHSLHSLKVTNLSQNSFSQLPAYNHESSLDELNLYEGSPEALETKEHNTKPMVLKMSERIEPCSWCFRAITLKFGNVRFVISSRKILLGCLILLVCYVFRKKQATIKRIARRQVISLKKALTDLWQLAFSYQVNPLAAVQPLSAATHGGR</sequence>
<protein>
    <submittedName>
        <fullName evidence="2">3-phosphoinositide-dependent kinase</fullName>
    </submittedName>
</protein>
<keyword evidence="3" id="KW-1185">Reference proteome</keyword>
<feature type="transmembrane region" description="Helical" evidence="1">
    <location>
        <begin position="290"/>
        <end position="310"/>
    </location>
</feature>
<dbReference type="EMBL" id="JARAOO010000003">
    <property type="protein sequence ID" value="KAJ7973678.1"/>
    <property type="molecule type" value="Genomic_DNA"/>
</dbReference>
<dbReference type="InterPro" id="IPR034571">
    <property type="entry name" value="APEM9"/>
</dbReference>
<evidence type="ECO:0000313" key="3">
    <source>
        <dbReference type="Proteomes" id="UP001163823"/>
    </source>
</evidence>
<accession>A0AAD7Q2M2</accession>
<dbReference type="AlphaFoldDB" id="A0AAD7Q2M2"/>
<evidence type="ECO:0000313" key="2">
    <source>
        <dbReference type="EMBL" id="KAJ7973678.1"/>
    </source>
</evidence>
<keyword evidence="2" id="KW-0418">Kinase</keyword>
<reference evidence="2" key="1">
    <citation type="journal article" date="2023" name="Science">
        <title>Elucidation of the pathway for biosynthesis of saponin adjuvants from the soapbark tree.</title>
        <authorList>
            <person name="Reed J."/>
            <person name="Orme A."/>
            <person name="El-Demerdash A."/>
            <person name="Owen C."/>
            <person name="Martin L.B.B."/>
            <person name="Misra R.C."/>
            <person name="Kikuchi S."/>
            <person name="Rejzek M."/>
            <person name="Martin A.C."/>
            <person name="Harkess A."/>
            <person name="Leebens-Mack J."/>
            <person name="Louveau T."/>
            <person name="Stephenson M.J."/>
            <person name="Osbourn A."/>
        </authorList>
    </citation>
    <scope>NUCLEOTIDE SEQUENCE</scope>
    <source>
        <strain evidence="2">S10</strain>
    </source>
</reference>
<keyword evidence="1" id="KW-0472">Membrane</keyword>
<organism evidence="2 3">
    <name type="scientific">Quillaja saponaria</name>
    <name type="common">Soap bark tree</name>
    <dbReference type="NCBI Taxonomy" id="32244"/>
    <lineage>
        <taxon>Eukaryota</taxon>
        <taxon>Viridiplantae</taxon>
        <taxon>Streptophyta</taxon>
        <taxon>Embryophyta</taxon>
        <taxon>Tracheophyta</taxon>
        <taxon>Spermatophyta</taxon>
        <taxon>Magnoliopsida</taxon>
        <taxon>eudicotyledons</taxon>
        <taxon>Gunneridae</taxon>
        <taxon>Pentapetalae</taxon>
        <taxon>rosids</taxon>
        <taxon>fabids</taxon>
        <taxon>Fabales</taxon>
        <taxon>Quillajaceae</taxon>
        <taxon>Quillaja</taxon>
    </lineage>
</organism>
<evidence type="ECO:0000256" key="1">
    <source>
        <dbReference type="SAM" id="Phobius"/>
    </source>
</evidence>
<keyword evidence="1" id="KW-0812">Transmembrane</keyword>
<feature type="transmembrane region" description="Helical" evidence="1">
    <location>
        <begin position="96"/>
        <end position="118"/>
    </location>
</feature>
<dbReference type="PANTHER" id="PTHR36361:SF1">
    <property type="entry name" value="PROTEIN APEM9"/>
    <property type="match status" value="1"/>
</dbReference>
<dbReference type="GO" id="GO:0015919">
    <property type="term" value="P:peroxisomal membrane transport"/>
    <property type="evidence" value="ECO:0007669"/>
    <property type="project" value="InterPro"/>
</dbReference>
<dbReference type="KEGG" id="qsa:O6P43_003878"/>